<reference evidence="2" key="3">
    <citation type="submission" date="2016-11" db="EMBL/GenBank/DDBJ databases">
        <authorList>
            <person name="Jaros S."/>
            <person name="Januszkiewicz K."/>
            <person name="Wedrychowicz H."/>
        </authorList>
    </citation>
    <scope>NUCLEOTIDE SEQUENCE [LARGE SCALE GENOMIC DNA]</scope>
    <source>
        <strain evidence="2">DX253</strain>
    </source>
</reference>
<organism evidence="1 3">
    <name type="scientific">Haladaptatus paucihalophilus DX253</name>
    <dbReference type="NCBI Taxonomy" id="797209"/>
    <lineage>
        <taxon>Archaea</taxon>
        <taxon>Methanobacteriati</taxon>
        <taxon>Methanobacteriota</taxon>
        <taxon>Stenosarchaea group</taxon>
        <taxon>Halobacteria</taxon>
        <taxon>Halobacteriales</taxon>
        <taxon>Haladaptataceae</taxon>
        <taxon>Haladaptatus</taxon>
    </lineage>
</organism>
<dbReference type="EMBL" id="AEMG01000015">
    <property type="protein sequence ID" value="EFW91438.1"/>
    <property type="molecule type" value="Genomic_DNA"/>
</dbReference>
<dbReference type="AlphaFoldDB" id="E7QW25"/>
<dbReference type="PATRIC" id="fig|797209.4.peg.2973"/>
<keyword evidence="4" id="KW-1185">Reference proteome</keyword>
<dbReference type="Proteomes" id="UP000003751">
    <property type="component" value="Unassembled WGS sequence"/>
</dbReference>
<evidence type="ECO:0000313" key="3">
    <source>
        <dbReference type="Proteomes" id="UP000003751"/>
    </source>
</evidence>
<evidence type="ECO:0000313" key="2">
    <source>
        <dbReference type="EMBL" id="SHL01071.1"/>
    </source>
</evidence>
<evidence type="ECO:0000313" key="1">
    <source>
        <dbReference type="EMBL" id="EFW91438.1"/>
    </source>
</evidence>
<name>E7QW25_HALPU</name>
<proteinExistence type="predicted"/>
<evidence type="ECO:0000313" key="4">
    <source>
        <dbReference type="Proteomes" id="UP000184203"/>
    </source>
</evidence>
<accession>E7QW25</accession>
<reference evidence="1 3" key="1">
    <citation type="journal article" date="2014" name="ISME J.">
        <title>Trehalose/2-sulfotrehalose biosynthesis and glycine-betaine uptake are widely spread mechanisms for osmoadaptation in the Halobacteriales.</title>
        <authorList>
            <person name="Youssef N.H."/>
            <person name="Savage-Ashlock K.N."/>
            <person name="McCully A.L."/>
            <person name="Luedtke B."/>
            <person name="Shaw E.I."/>
            <person name="Hoff W.D."/>
            <person name="Elshahed M.S."/>
        </authorList>
    </citation>
    <scope>NUCLEOTIDE SEQUENCE [LARGE SCALE GENOMIC DNA]</scope>
    <source>
        <strain evidence="1 3">DX253</strain>
    </source>
</reference>
<protein>
    <submittedName>
        <fullName evidence="1">Uncharacterized protein</fullName>
    </submittedName>
</protein>
<dbReference type="Proteomes" id="UP000184203">
    <property type="component" value="Unassembled WGS sequence"/>
</dbReference>
<dbReference type="EMBL" id="FRAN01000004">
    <property type="protein sequence ID" value="SHL01071.1"/>
    <property type="molecule type" value="Genomic_DNA"/>
</dbReference>
<dbReference type="STRING" id="797209.GCA_000376445_03523"/>
<reference evidence="4" key="2">
    <citation type="submission" date="2016-11" db="EMBL/GenBank/DDBJ databases">
        <authorList>
            <person name="Varghese N."/>
            <person name="Submissions S."/>
        </authorList>
    </citation>
    <scope>NUCLEOTIDE SEQUENCE [LARGE SCALE GENOMIC DNA]</scope>
    <source>
        <strain evidence="4">DX253</strain>
    </source>
</reference>
<sequence length="54" mass="5982">MDAENGTYAISLDRCIALDCILRPYGPLVAVARFEMCTSHAILVAWEVSMCFDV</sequence>
<gene>
    <name evidence="2" type="ORF">SAMN05444342_2729</name>
    <name evidence="1" type="ORF">ZOD2009_15066</name>
</gene>